<sequence>MNNKVLVKLYVPTLEKKYELFLPANRKIGEICSLIAKGLTEISNGYYQITNFEHLYNRNNGSMYNEALLLKNTNIRNGTELVFM</sequence>
<dbReference type="EMBL" id="DVKQ01000052">
    <property type="protein sequence ID" value="HIT37617.1"/>
    <property type="molecule type" value="Genomic_DNA"/>
</dbReference>
<evidence type="ECO:0000313" key="2">
    <source>
        <dbReference type="Proteomes" id="UP000886833"/>
    </source>
</evidence>
<accession>A0A9D1KCR2</accession>
<comment type="caution">
    <text evidence="1">The sequence shown here is derived from an EMBL/GenBank/DDBJ whole genome shotgun (WGS) entry which is preliminary data.</text>
</comment>
<name>A0A9D1KCR2_9FIRM</name>
<protein>
    <recommendedName>
        <fullName evidence="3">Methyltransferase</fullName>
    </recommendedName>
</protein>
<reference evidence="1" key="2">
    <citation type="journal article" date="2021" name="PeerJ">
        <title>Extensive microbial diversity within the chicken gut microbiome revealed by metagenomics and culture.</title>
        <authorList>
            <person name="Gilroy R."/>
            <person name="Ravi A."/>
            <person name="Getino M."/>
            <person name="Pursley I."/>
            <person name="Horton D.L."/>
            <person name="Alikhan N.F."/>
            <person name="Baker D."/>
            <person name="Gharbi K."/>
            <person name="Hall N."/>
            <person name="Watson M."/>
            <person name="Adriaenssens E.M."/>
            <person name="Foster-Nyarko E."/>
            <person name="Jarju S."/>
            <person name="Secka A."/>
            <person name="Antonio M."/>
            <person name="Oren A."/>
            <person name="Chaudhuri R.R."/>
            <person name="La Ragione R."/>
            <person name="Hildebrand F."/>
            <person name="Pallen M.J."/>
        </authorList>
    </citation>
    <scope>NUCLEOTIDE SEQUENCE</scope>
    <source>
        <strain evidence="1">CHK195-26880</strain>
    </source>
</reference>
<dbReference type="Proteomes" id="UP000886833">
    <property type="component" value="Unassembled WGS sequence"/>
</dbReference>
<organism evidence="1 2">
    <name type="scientific">Candidatus Onthousia faecipullorum</name>
    <dbReference type="NCBI Taxonomy" id="2840887"/>
    <lineage>
        <taxon>Bacteria</taxon>
        <taxon>Bacillati</taxon>
        <taxon>Bacillota</taxon>
        <taxon>Bacilli</taxon>
        <taxon>Candidatus Onthousia</taxon>
    </lineage>
</organism>
<evidence type="ECO:0008006" key="3">
    <source>
        <dbReference type="Google" id="ProtNLM"/>
    </source>
</evidence>
<gene>
    <name evidence="1" type="ORF">IAB59_03970</name>
</gene>
<evidence type="ECO:0000313" key="1">
    <source>
        <dbReference type="EMBL" id="HIT37617.1"/>
    </source>
</evidence>
<proteinExistence type="predicted"/>
<reference evidence="1" key="1">
    <citation type="submission" date="2020-10" db="EMBL/GenBank/DDBJ databases">
        <authorList>
            <person name="Gilroy R."/>
        </authorList>
    </citation>
    <scope>NUCLEOTIDE SEQUENCE</scope>
    <source>
        <strain evidence="1">CHK195-26880</strain>
    </source>
</reference>
<dbReference type="AlphaFoldDB" id="A0A9D1KCR2"/>